<keyword evidence="6" id="KW-1185">Reference proteome</keyword>
<feature type="region of interest" description="Disordered" evidence="4">
    <location>
        <begin position="33"/>
        <end position="79"/>
    </location>
</feature>
<comment type="caution">
    <text evidence="5">The sequence shown here is derived from an EMBL/GenBank/DDBJ whole genome shotgun (WGS) entry which is preliminary data.</text>
</comment>
<evidence type="ECO:0000256" key="2">
    <source>
        <dbReference type="ARBA" id="ARBA00022980"/>
    </source>
</evidence>
<evidence type="ECO:0008006" key="7">
    <source>
        <dbReference type="Google" id="ProtNLM"/>
    </source>
</evidence>
<dbReference type="GO" id="GO:0006412">
    <property type="term" value="P:translation"/>
    <property type="evidence" value="ECO:0007669"/>
    <property type="project" value="InterPro"/>
</dbReference>
<protein>
    <recommendedName>
        <fullName evidence="7">Ribosomal protein L19</fullName>
    </recommendedName>
</protein>
<evidence type="ECO:0000256" key="4">
    <source>
        <dbReference type="SAM" id="MobiDB-lite"/>
    </source>
</evidence>
<dbReference type="GO" id="GO:0005762">
    <property type="term" value="C:mitochondrial large ribosomal subunit"/>
    <property type="evidence" value="ECO:0007669"/>
    <property type="project" value="TreeGrafter"/>
</dbReference>
<keyword evidence="2" id="KW-0689">Ribosomal protein</keyword>
<evidence type="ECO:0000313" key="6">
    <source>
        <dbReference type="Proteomes" id="UP001212152"/>
    </source>
</evidence>
<dbReference type="Gene3D" id="2.30.30.790">
    <property type="match status" value="1"/>
</dbReference>
<organism evidence="5 6">
    <name type="scientific">Geranomyces variabilis</name>
    <dbReference type="NCBI Taxonomy" id="109894"/>
    <lineage>
        <taxon>Eukaryota</taxon>
        <taxon>Fungi</taxon>
        <taxon>Fungi incertae sedis</taxon>
        <taxon>Chytridiomycota</taxon>
        <taxon>Chytridiomycota incertae sedis</taxon>
        <taxon>Chytridiomycetes</taxon>
        <taxon>Spizellomycetales</taxon>
        <taxon>Powellomycetaceae</taxon>
        <taxon>Geranomyces</taxon>
    </lineage>
</organism>
<feature type="compositionally biased region" description="Pro residues" evidence="4">
    <location>
        <begin position="56"/>
        <end position="67"/>
    </location>
</feature>
<sequence length="239" mass="26484">MNAAISGTSVAASLGPAVLWRRCIPLLRPAAPSATTRNYASPRAPPQAQEDQTEGPQPPFFPRPATAPLPDLTGKSPQELQLPYDPRGRYHGARLLRSIDVDLRARLDMDKRAELFAPGSPTAVEPGSILLIEQVTSRSRPRKQVFAGVLIAIRRKGVMSNIVVRNYVLGTGVEMVFPIYSPSVARIKVLKRVTGVVRGDNMYYLRDKPSASPLGFTKIDEMVVRDREQERRTKKMQSR</sequence>
<dbReference type="Pfam" id="PF01245">
    <property type="entry name" value="Ribosomal_L19"/>
    <property type="match status" value="1"/>
</dbReference>
<gene>
    <name evidence="5" type="ORF">HDU87_000927</name>
</gene>
<reference evidence="5" key="1">
    <citation type="submission" date="2020-05" db="EMBL/GenBank/DDBJ databases">
        <title>Phylogenomic resolution of chytrid fungi.</title>
        <authorList>
            <person name="Stajich J.E."/>
            <person name="Amses K."/>
            <person name="Simmons R."/>
            <person name="Seto K."/>
            <person name="Myers J."/>
            <person name="Bonds A."/>
            <person name="Quandt C.A."/>
            <person name="Barry K."/>
            <person name="Liu P."/>
            <person name="Grigoriev I."/>
            <person name="Longcore J.E."/>
            <person name="James T.Y."/>
        </authorList>
    </citation>
    <scope>NUCLEOTIDE SEQUENCE</scope>
    <source>
        <strain evidence="5">JEL0379</strain>
    </source>
</reference>
<dbReference type="EMBL" id="JADGJQ010000115">
    <property type="protein sequence ID" value="KAJ3168768.1"/>
    <property type="molecule type" value="Genomic_DNA"/>
</dbReference>
<dbReference type="SUPFAM" id="SSF50104">
    <property type="entry name" value="Translation proteins SH3-like domain"/>
    <property type="match status" value="1"/>
</dbReference>
<dbReference type="InterPro" id="IPR038657">
    <property type="entry name" value="Ribosomal_bL19_sf"/>
</dbReference>
<dbReference type="AlphaFoldDB" id="A0AAD5XNM5"/>
<keyword evidence="3" id="KW-0687">Ribonucleoprotein</keyword>
<dbReference type="InterPro" id="IPR008991">
    <property type="entry name" value="Translation_prot_SH3-like_sf"/>
</dbReference>
<comment type="similarity">
    <text evidence="1">Belongs to the bacterial ribosomal protein bL19 family.</text>
</comment>
<dbReference type="GO" id="GO:0003735">
    <property type="term" value="F:structural constituent of ribosome"/>
    <property type="evidence" value="ECO:0007669"/>
    <property type="project" value="InterPro"/>
</dbReference>
<dbReference type="PANTHER" id="PTHR15680:SF9">
    <property type="entry name" value="LARGE RIBOSOMAL SUBUNIT PROTEIN BL19M"/>
    <property type="match status" value="1"/>
</dbReference>
<evidence type="ECO:0000313" key="5">
    <source>
        <dbReference type="EMBL" id="KAJ3168768.1"/>
    </source>
</evidence>
<dbReference type="Proteomes" id="UP001212152">
    <property type="component" value="Unassembled WGS sequence"/>
</dbReference>
<name>A0AAD5XNM5_9FUNG</name>
<dbReference type="PANTHER" id="PTHR15680">
    <property type="entry name" value="RIBOSOMAL PROTEIN L19"/>
    <property type="match status" value="1"/>
</dbReference>
<dbReference type="InterPro" id="IPR001857">
    <property type="entry name" value="Ribosomal_bL19"/>
</dbReference>
<evidence type="ECO:0000256" key="1">
    <source>
        <dbReference type="ARBA" id="ARBA00005781"/>
    </source>
</evidence>
<accession>A0AAD5XNM5</accession>
<proteinExistence type="inferred from homology"/>
<dbReference type="PRINTS" id="PR00061">
    <property type="entry name" value="RIBOSOMALL19"/>
</dbReference>
<evidence type="ECO:0000256" key="3">
    <source>
        <dbReference type="ARBA" id="ARBA00023274"/>
    </source>
</evidence>